<dbReference type="RefSeq" id="WP_122921131.1">
    <property type="nucleotide sequence ID" value="NZ_RHHQ01000025.1"/>
</dbReference>
<protein>
    <submittedName>
        <fullName evidence="2">Rhodanese-like domain-containing protein</fullName>
    </submittedName>
</protein>
<organism evidence="2 3">
    <name type="scientific">Brevibacillus fluminis</name>
    <dbReference type="NCBI Taxonomy" id="511487"/>
    <lineage>
        <taxon>Bacteria</taxon>
        <taxon>Bacillati</taxon>
        <taxon>Bacillota</taxon>
        <taxon>Bacilli</taxon>
        <taxon>Bacillales</taxon>
        <taxon>Paenibacillaceae</taxon>
        <taxon>Brevibacillus</taxon>
    </lineage>
</organism>
<dbReference type="PROSITE" id="PS50206">
    <property type="entry name" value="RHODANESE_3"/>
    <property type="match status" value="1"/>
</dbReference>
<evidence type="ECO:0000259" key="1">
    <source>
        <dbReference type="PROSITE" id="PS50206"/>
    </source>
</evidence>
<gene>
    <name evidence="2" type="ORF">EDM56_27440</name>
</gene>
<sequence>MEHQPLSVDNLVQKTKDKAPLVLLDVRDAEKFRTGSLQLDGVPLLHLPYAAMQEKNGLSELIANLPPEAQIVTVCTSGNKAEKAAALLREQGLTALSLNGGLTAWRKQNGEK</sequence>
<dbReference type="InterPro" id="IPR050229">
    <property type="entry name" value="GlpE_sulfurtransferase"/>
</dbReference>
<dbReference type="Proteomes" id="UP000271031">
    <property type="component" value="Unassembled WGS sequence"/>
</dbReference>
<dbReference type="PANTHER" id="PTHR43031">
    <property type="entry name" value="FAD-DEPENDENT OXIDOREDUCTASE"/>
    <property type="match status" value="1"/>
</dbReference>
<dbReference type="EMBL" id="RHHQ01000025">
    <property type="protein sequence ID" value="RNB80147.1"/>
    <property type="molecule type" value="Genomic_DNA"/>
</dbReference>
<dbReference type="Gene3D" id="3.40.250.10">
    <property type="entry name" value="Rhodanese-like domain"/>
    <property type="match status" value="1"/>
</dbReference>
<dbReference type="SUPFAM" id="SSF52821">
    <property type="entry name" value="Rhodanese/Cell cycle control phosphatase"/>
    <property type="match status" value="1"/>
</dbReference>
<dbReference type="AlphaFoldDB" id="A0A3M8CY24"/>
<feature type="domain" description="Rhodanese" evidence="1">
    <location>
        <begin position="17"/>
        <end position="110"/>
    </location>
</feature>
<dbReference type="InterPro" id="IPR001763">
    <property type="entry name" value="Rhodanese-like_dom"/>
</dbReference>
<name>A0A3M8CY24_9BACL</name>
<dbReference type="InterPro" id="IPR036873">
    <property type="entry name" value="Rhodanese-like_dom_sf"/>
</dbReference>
<dbReference type="Pfam" id="PF00581">
    <property type="entry name" value="Rhodanese"/>
    <property type="match status" value="1"/>
</dbReference>
<accession>A0A3M8CY24</accession>
<comment type="caution">
    <text evidence="2">The sequence shown here is derived from an EMBL/GenBank/DDBJ whole genome shotgun (WGS) entry which is preliminary data.</text>
</comment>
<proteinExistence type="predicted"/>
<reference evidence="2 3" key="1">
    <citation type="submission" date="2018-10" db="EMBL/GenBank/DDBJ databases">
        <title>Phylogenomics of Brevibacillus.</title>
        <authorList>
            <person name="Dunlap C."/>
        </authorList>
    </citation>
    <scope>NUCLEOTIDE SEQUENCE [LARGE SCALE GENOMIC DNA]</scope>
    <source>
        <strain evidence="2 3">JCM 15716</strain>
    </source>
</reference>
<dbReference type="OrthoDB" id="2885562at2"/>
<evidence type="ECO:0000313" key="2">
    <source>
        <dbReference type="EMBL" id="RNB80147.1"/>
    </source>
</evidence>
<dbReference type="PANTHER" id="PTHR43031:SF1">
    <property type="entry name" value="PYRIDINE NUCLEOTIDE-DISULPHIDE OXIDOREDUCTASE"/>
    <property type="match status" value="1"/>
</dbReference>
<evidence type="ECO:0000313" key="3">
    <source>
        <dbReference type="Proteomes" id="UP000271031"/>
    </source>
</evidence>
<keyword evidence="3" id="KW-1185">Reference proteome</keyword>
<dbReference type="SMART" id="SM00450">
    <property type="entry name" value="RHOD"/>
    <property type="match status" value="1"/>
</dbReference>